<evidence type="ECO:0000256" key="1">
    <source>
        <dbReference type="SAM" id="MobiDB-lite"/>
    </source>
</evidence>
<feature type="region of interest" description="Disordered" evidence="1">
    <location>
        <begin position="1"/>
        <end position="54"/>
    </location>
</feature>
<evidence type="ECO:0000313" key="2">
    <source>
        <dbReference type="EMBL" id="EMQ97499.1"/>
    </source>
</evidence>
<evidence type="ECO:0000313" key="3">
    <source>
        <dbReference type="Proteomes" id="UP000012015"/>
    </source>
</evidence>
<feature type="compositionally biased region" description="Basic residues" evidence="1">
    <location>
        <begin position="1"/>
        <end position="12"/>
    </location>
</feature>
<feature type="compositionally biased region" description="Low complexity" evidence="1">
    <location>
        <begin position="13"/>
        <end position="30"/>
    </location>
</feature>
<reference evidence="2 3" key="1">
    <citation type="journal article" date="2013" name="Genome Announc.">
        <title>Draft Genome Sequence of Arthrobacter gangotriensis Strain Lz1yT, Isolated from a Penguin Rookery Soil Sample Collected in Antarctica, near the Indian Station Dakshin Gangotri.</title>
        <authorList>
            <person name="Shivaji S."/>
            <person name="Ara S."/>
            <person name="Bandi S."/>
            <person name="Singh A."/>
            <person name="Kumar Pinnaka A."/>
        </authorList>
    </citation>
    <scope>NUCLEOTIDE SEQUENCE [LARGE SCALE GENOMIC DNA]</scope>
    <source>
        <strain evidence="2 3">Lz1y</strain>
    </source>
</reference>
<proteinExistence type="predicted"/>
<dbReference type="AlphaFoldDB" id="M7N6V1"/>
<dbReference type="Proteomes" id="UP000012015">
    <property type="component" value="Unassembled WGS sequence"/>
</dbReference>
<organism evidence="2 3">
    <name type="scientific">Paeniglutamicibacter gangotriensis Lz1y</name>
    <dbReference type="NCBI Taxonomy" id="1276920"/>
    <lineage>
        <taxon>Bacteria</taxon>
        <taxon>Bacillati</taxon>
        <taxon>Actinomycetota</taxon>
        <taxon>Actinomycetes</taxon>
        <taxon>Micrococcales</taxon>
        <taxon>Micrococcaceae</taxon>
        <taxon>Paeniglutamicibacter</taxon>
    </lineage>
</organism>
<keyword evidence="3" id="KW-1185">Reference proteome</keyword>
<dbReference type="STRING" id="1276920.ADIAG_03294"/>
<name>M7N6V1_9MICC</name>
<feature type="region of interest" description="Disordered" evidence="1">
    <location>
        <begin position="94"/>
        <end position="129"/>
    </location>
</feature>
<dbReference type="EMBL" id="AOCK01000010">
    <property type="protein sequence ID" value="EMQ97499.1"/>
    <property type="molecule type" value="Genomic_DNA"/>
</dbReference>
<protein>
    <submittedName>
        <fullName evidence="2">Uncharacterized protein</fullName>
    </submittedName>
</protein>
<comment type="caution">
    <text evidence="2">The sequence shown here is derived from an EMBL/GenBank/DDBJ whole genome shotgun (WGS) entry which is preliminary data.</text>
</comment>
<sequence>MHRGRQMARFWRRTPASRAARPSPRGPGMASRCGSSRRCRQVPSGEPARAPRHARGGCFASVTSGTCGACGAIACSWWSWPSLGRSMRESQCGPDCGPAGQPSAGLWKSHRTRPVDRPATGRPHRRQSGVTAGVLRVSGRGRWQSPFPAASRPAAKRGNSANAVIAFPVTGAKTENQRVLPPWATSGLVGYARFPRRGRRRPGILRTTGPKALRRHVRWPTENLFSAAVSL</sequence>
<accession>M7N6V1</accession>
<gene>
    <name evidence="2" type="ORF">ADIAG_03294</name>
</gene>